<feature type="transmembrane region" description="Helical" evidence="7">
    <location>
        <begin position="133"/>
        <end position="153"/>
    </location>
</feature>
<feature type="transmembrane region" description="Helical" evidence="7">
    <location>
        <begin position="7"/>
        <end position="32"/>
    </location>
</feature>
<keyword evidence="3" id="KW-1003">Cell membrane</keyword>
<protein>
    <submittedName>
        <fullName evidence="9">Sugar ABC transporter permease</fullName>
    </submittedName>
</protein>
<dbReference type="InterPro" id="IPR000515">
    <property type="entry name" value="MetI-like"/>
</dbReference>
<dbReference type="PROSITE" id="PS50928">
    <property type="entry name" value="ABC_TM1"/>
    <property type="match status" value="1"/>
</dbReference>
<sequence>MTAGRKALVYIPLVLAGIAFMFPFVVMVLGSFKKLDVALADPSFWIPDRPTWYNYGYIFNSGSMMRWLFNSLVITLVPVATQMFFAGVLGYIFAKKQFRFKETIFWCFMAMVMIPNQMLIIPKYIMFSKMHWINTYSAIIVPELWAIMGVFLVRQFMQTIPKDLEEAAYLDGAGDFKILFRLMVPLAKPALATVGTFAFISCWNDLFTPLIFTTSEKMFPLTVGLASLLTKEGNFGFEMAGAVISFVPTFLIFLFFQRYFTEGITMSGLK</sequence>
<evidence type="ECO:0000256" key="6">
    <source>
        <dbReference type="ARBA" id="ARBA00023136"/>
    </source>
</evidence>
<dbReference type="PANTHER" id="PTHR43744">
    <property type="entry name" value="ABC TRANSPORTER PERMEASE PROTEIN MG189-RELATED-RELATED"/>
    <property type="match status" value="1"/>
</dbReference>
<dbReference type="RefSeq" id="WP_036681062.1">
    <property type="nucleotide sequence ID" value="NZ_JNVM01000009.1"/>
</dbReference>
<dbReference type="CDD" id="cd06261">
    <property type="entry name" value="TM_PBP2"/>
    <property type="match status" value="1"/>
</dbReference>
<organism evidence="9 10">
    <name type="scientific">Paenibacillus tyrfis</name>
    <dbReference type="NCBI Taxonomy" id="1501230"/>
    <lineage>
        <taxon>Bacteria</taxon>
        <taxon>Bacillati</taxon>
        <taxon>Bacillota</taxon>
        <taxon>Bacilli</taxon>
        <taxon>Bacillales</taxon>
        <taxon>Paenibacillaceae</taxon>
        <taxon>Paenibacillus</taxon>
    </lineage>
</organism>
<feature type="transmembrane region" description="Helical" evidence="7">
    <location>
        <begin position="104"/>
        <end position="127"/>
    </location>
</feature>
<gene>
    <name evidence="9" type="ORF">ET33_37275</name>
</gene>
<evidence type="ECO:0000256" key="5">
    <source>
        <dbReference type="ARBA" id="ARBA00022989"/>
    </source>
</evidence>
<dbReference type="EMBL" id="JNVM01000009">
    <property type="protein sequence ID" value="KEQ25826.1"/>
    <property type="molecule type" value="Genomic_DNA"/>
</dbReference>
<accession>A0A081P553</accession>
<dbReference type="InterPro" id="IPR035906">
    <property type="entry name" value="MetI-like_sf"/>
</dbReference>
<keyword evidence="6 7" id="KW-0472">Membrane</keyword>
<keyword evidence="2 7" id="KW-0813">Transport</keyword>
<evidence type="ECO:0000259" key="8">
    <source>
        <dbReference type="PROSITE" id="PS50928"/>
    </source>
</evidence>
<evidence type="ECO:0000256" key="3">
    <source>
        <dbReference type="ARBA" id="ARBA00022475"/>
    </source>
</evidence>
<evidence type="ECO:0000256" key="2">
    <source>
        <dbReference type="ARBA" id="ARBA00022448"/>
    </source>
</evidence>
<evidence type="ECO:0000256" key="1">
    <source>
        <dbReference type="ARBA" id="ARBA00004651"/>
    </source>
</evidence>
<feature type="domain" description="ABC transmembrane type-1" evidence="8">
    <location>
        <begin position="68"/>
        <end position="256"/>
    </location>
</feature>
<dbReference type="Pfam" id="PF00528">
    <property type="entry name" value="BPD_transp_1"/>
    <property type="match status" value="1"/>
</dbReference>
<evidence type="ECO:0000313" key="10">
    <source>
        <dbReference type="Proteomes" id="UP000028123"/>
    </source>
</evidence>
<dbReference type="GO" id="GO:0055085">
    <property type="term" value="P:transmembrane transport"/>
    <property type="evidence" value="ECO:0007669"/>
    <property type="project" value="InterPro"/>
</dbReference>
<dbReference type="SUPFAM" id="SSF161098">
    <property type="entry name" value="MetI-like"/>
    <property type="match status" value="1"/>
</dbReference>
<dbReference type="Gene3D" id="1.10.3720.10">
    <property type="entry name" value="MetI-like"/>
    <property type="match status" value="1"/>
</dbReference>
<dbReference type="eggNOG" id="COG0395">
    <property type="taxonomic scope" value="Bacteria"/>
</dbReference>
<keyword evidence="10" id="KW-1185">Reference proteome</keyword>
<proteinExistence type="inferred from homology"/>
<evidence type="ECO:0000256" key="7">
    <source>
        <dbReference type="RuleBase" id="RU363032"/>
    </source>
</evidence>
<feature type="transmembrane region" description="Helical" evidence="7">
    <location>
        <begin position="67"/>
        <end position="92"/>
    </location>
</feature>
<comment type="similarity">
    <text evidence="7">Belongs to the binding-protein-dependent transport system permease family.</text>
</comment>
<comment type="caution">
    <text evidence="9">The sequence shown here is derived from an EMBL/GenBank/DDBJ whole genome shotgun (WGS) entry which is preliminary data.</text>
</comment>
<evidence type="ECO:0000313" key="9">
    <source>
        <dbReference type="EMBL" id="KEQ25826.1"/>
    </source>
</evidence>
<dbReference type="OrthoDB" id="9771544at2"/>
<dbReference type="GO" id="GO:0005886">
    <property type="term" value="C:plasma membrane"/>
    <property type="evidence" value="ECO:0007669"/>
    <property type="project" value="UniProtKB-SubCell"/>
</dbReference>
<evidence type="ECO:0000256" key="4">
    <source>
        <dbReference type="ARBA" id="ARBA00022692"/>
    </source>
</evidence>
<dbReference type="AlphaFoldDB" id="A0A081P553"/>
<name>A0A081P553_9BACL</name>
<dbReference type="PANTHER" id="PTHR43744:SF12">
    <property type="entry name" value="ABC TRANSPORTER PERMEASE PROTEIN MG189-RELATED"/>
    <property type="match status" value="1"/>
</dbReference>
<feature type="transmembrane region" description="Helical" evidence="7">
    <location>
        <begin position="235"/>
        <end position="256"/>
    </location>
</feature>
<keyword evidence="5 7" id="KW-1133">Transmembrane helix</keyword>
<reference evidence="9 10" key="1">
    <citation type="submission" date="2014-06" db="EMBL/GenBank/DDBJ databases">
        <title>Draft genome sequence of Paenibacillus sp. MSt1.</title>
        <authorList>
            <person name="Aw Y.K."/>
            <person name="Ong K.S."/>
            <person name="Gan H.M."/>
            <person name="Lee S.M."/>
        </authorList>
    </citation>
    <scope>NUCLEOTIDE SEQUENCE [LARGE SCALE GENOMIC DNA]</scope>
    <source>
        <strain evidence="9 10">MSt1</strain>
    </source>
</reference>
<dbReference type="Proteomes" id="UP000028123">
    <property type="component" value="Unassembled WGS sequence"/>
</dbReference>
<keyword evidence="4 7" id="KW-0812">Transmembrane</keyword>
<comment type="subcellular location">
    <subcellularLocation>
        <location evidence="1 7">Cell membrane</location>
        <topology evidence="1 7">Multi-pass membrane protein</topology>
    </subcellularLocation>
</comment>